<dbReference type="GO" id="GO:0008610">
    <property type="term" value="P:lipid biosynthetic process"/>
    <property type="evidence" value="ECO:0007669"/>
    <property type="project" value="TreeGrafter"/>
</dbReference>
<dbReference type="PANTHER" id="PTHR11487:SF0">
    <property type="entry name" value="S-ACYL FATTY ACID SYNTHASE THIOESTERASE, MEDIUM CHAIN"/>
    <property type="match status" value="1"/>
</dbReference>
<dbReference type="AlphaFoldDB" id="A0A7W7HW58"/>
<evidence type="ECO:0000256" key="1">
    <source>
        <dbReference type="ARBA" id="ARBA00007169"/>
    </source>
</evidence>
<dbReference type="Pfam" id="PF00975">
    <property type="entry name" value="Thioesterase"/>
    <property type="match status" value="1"/>
</dbReference>
<dbReference type="RefSeq" id="WP_184992481.1">
    <property type="nucleotide sequence ID" value="NZ_BOMK01000001.1"/>
</dbReference>
<dbReference type="Proteomes" id="UP000578112">
    <property type="component" value="Unassembled WGS sequence"/>
</dbReference>
<comment type="similarity">
    <text evidence="1">Belongs to the thioesterase family.</text>
</comment>
<evidence type="ECO:0000259" key="2">
    <source>
        <dbReference type="Pfam" id="PF00975"/>
    </source>
</evidence>
<reference evidence="3 4" key="1">
    <citation type="submission" date="2020-08" db="EMBL/GenBank/DDBJ databases">
        <title>Sequencing the genomes of 1000 actinobacteria strains.</title>
        <authorList>
            <person name="Klenk H.-P."/>
        </authorList>
    </citation>
    <scope>NUCLEOTIDE SEQUENCE [LARGE SCALE GENOMIC DNA]</scope>
    <source>
        <strain evidence="3 4">DSM 43149</strain>
    </source>
</reference>
<comment type="caution">
    <text evidence="3">The sequence shown here is derived from an EMBL/GenBank/DDBJ whole genome shotgun (WGS) entry which is preliminary data.</text>
</comment>
<protein>
    <submittedName>
        <fullName evidence="3">Surfactin synthase thioesterase subunit</fullName>
    </submittedName>
</protein>
<proteinExistence type="inferred from homology"/>
<dbReference type="InterPro" id="IPR029058">
    <property type="entry name" value="AB_hydrolase_fold"/>
</dbReference>
<evidence type="ECO:0000313" key="3">
    <source>
        <dbReference type="EMBL" id="MBB4761823.1"/>
    </source>
</evidence>
<sequence length="231" mass="24808">MKPTVLICLPFAGAGASFFRKWRRSAPAGLTILAVQLPGREERFAEPAHTDVGSAAAALCPALVPQLDGAGRVVLFGHSLGAELAYELTWRLVERGVAVDRLVVSGAPGPRDRGFERVGHLDDDGFIDGLRRVTGYVHGALDHPGMREIVLPVLRADNRMHESYVSEHDGPLPVPITSVRGRRDELVSAAEARQWSAETDAGFRYAEVDGGHMYLTDSPGSVLATVVGHDA</sequence>
<organism evidence="3 4">
    <name type="scientific">Actinoplanes digitatis</name>
    <dbReference type="NCBI Taxonomy" id="1868"/>
    <lineage>
        <taxon>Bacteria</taxon>
        <taxon>Bacillati</taxon>
        <taxon>Actinomycetota</taxon>
        <taxon>Actinomycetes</taxon>
        <taxon>Micromonosporales</taxon>
        <taxon>Micromonosporaceae</taxon>
        <taxon>Actinoplanes</taxon>
    </lineage>
</organism>
<dbReference type="Gene3D" id="3.40.50.1820">
    <property type="entry name" value="alpha/beta hydrolase"/>
    <property type="match status" value="1"/>
</dbReference>
<dbReference type="PANTHER" id="PTHR11487">
    <property type="entry name" value="THIOESTERASE"/>
    <property type="match status" value="1"/>
</dbReference>
<evidence type="ECO:0000313" key="4">
    <source>
        <dbReference type="Proteomes" id="UP000578112"/>
    </source>
</evidence>
<gene>
    <name evidence="3" type="ORF">BJ971_002379</name>
</gene>
<dbReference type="SUPFAM" id="SSF53474">
    <property type="entry name" value="alpha/beta-Hydrolases"/>
    <property type="match status" value="1"/>
</dbReference>
<dbReference type="InterPro" id="IPR001031">
    <property type="entry name" value="Thioesterase"/>
</dbReference>
<accession>A0A7W7HW58</accession>
<name>A0A7W7HW58_9ACTN</name>
<keyword evidence="4" id="KW-1185">Reference proteome</keyword>
<dbReference type="EMBL" id="JACHNH010000001">
    <property type="protein sequence ID" value="MBB4761823.1"/>
    <property type="molecule type" value="Genomic_DNA"/>
</dbReference>
<feature type="domain" description="Thioesterase" evidence="2">
    <location>
        <begin position="6"/>
        <end position="225"/>
    </location>
</feature>
<dbReference type="InterPro" id="IPR012223">
    <property type="entry name" value="TEII"/>
</dbReference>